<reference evidence="2" key="1">
    <citation type="journal article" date="2019" name="Int. J. Syst. Evol. Microbiol.">
        <title>The Global Catalogue of Microorganisms (GCM) 10K type strain sequencing project: providing services to taxonomists for standard genome sequencing and annotation.</title>
        <authorList>
            <consortium name="The Broad Institute Genomics Platform"/>
            <consortium name="The Broad Institute Genome Sequencing Center for Infectious Disease"/>
            <person name="Wu L."/>
            <person name="Ma J."/>
        </authorList>
    </citation>
    <scope>NUCLEOTIDE SEQUENCE [LARGE SCALE GENOMIC DNA]</scope>
    <source>
        <strain evidence="2">JCM 17459</strain>
    </source>
</reference>
<proteinExistence type="predicted"/>
<accession>A0ABP8ESV9</accession>
<keyword evidence="2" id="KW-1185">Reference proteome</keyword>
<comment type="caution">
    <text evidence="1">The sequence shown here is derived from an EMBL/GenBank/DDBJ whole genome shotgun (WGS) entry which is preliminary data.</text>
</comment>
<evidence type="ECO:0000313" key="1">
    <source>
        <dbReference type="EMBL" id="GAA4286927.1"/>
    </source>
</evidence>
<name>A0ABP8ESV9_9MICO</name>
<dbReference type="Proteomes" id="UP001499841">
    <property type="component" value="Unassembled WGS sequence"/>
</dbReference>
<evidence type="ECO:0000313" key="2">
    <source>
        <dbReference type="Proteomes" id="UP001499841"/>
    </source>
</evidence>
<organism evidence="1 2">
    <name type="scientific">Georgenia daeguensis</name>
    <dbReference type="NCBI Taxonomy" id="908355"/>
    <lineage>
        <taxon>Bacteria</taxon>
        <taxon>Bacillati</taxon>
        <taxon>Actinomycetota</taxon>
        <taxon>Actinomycetes</taxon>
        <taxon>Micrococcales</taxon>
        <taxon>Bogoriellaceae</taxon>
        <taxon>Georgenia</taxon>
    </lineage>
</organism>
<sequence length="95" mass="9950">MPSYRVRLIVGLLHPGVAPELLLPEAAGAAAETTTVEAKDVGIVAGRPQITVRFTAADDGEARLVAARVHETARGLAEVSGPALTQRVGGRWRDV</sequence>
<dbReference type="RefSeq" id="WP_345038984.1">
    <property type="nucleotide sequence ID" value="NZ_BAABBA010000005.1"/>
</dbReference>
<protein>
    <submittedName>
        <fullName evidence="1">Uncharacterized protein</fullName>
    </submittedName>
</protein>
<gene>
    <name evidence="1" type="ORF">GCM10022262_12860</name>
</gene>
<dbReference type="EMBL" id="BAABBA010000005">
    <property type="protein sequence ID" value="GAA4286927.1"/>
    <property type="molecule type" value="Genomic_DNA"/>
</dbReference>